<evidence type="ECO:0000313" key="3">
    <source>
        <dbReference type="EMBL" id="GAA4780403.1"/>
    </source>
</evidence>
<gene>
    <name evidence="3" type="ORF">GCM10023231_04270</name>
</gene>
<dbReference type="RefSeq" id="WP_345230045.1">
    <property type="nucleotide sequence ID" value="NZ_BAABIQ010000003.1"/>
</dbReference>
<protein>
    <recommendedName>
        <fullName evidence="2">SPOR domain-containing protein</fullName>
    </recommendedName>
</protein>
<dbReference type="Pfam" id="PF05036">
    <property type="entry name" value="SPOR"/>
    <property type="match status" value="1"/>
</dbReference>
<evidence type="ECO:0000256" key="1">
    <source>
        <dbReference type="SAM" id="Phobius"/>
    </source>
</evidence>
<reference evidence="4" key="1">
    <citation type="journal article" date="2019" name="Int. J. Syst. Evol. Microbiol.">
        <title>The Global Catalogue of Microorganisms (GCM) 10K type strain sequencing project: providing services to taxonomists for standard genome sequencing and annotation.</title>
        <authorList>
            <consortium name="The Broad Institute Genomics Platform"/>
            <consortium name="The Broad Institute Genome Sequencing Center for Infectious Disease"/>
            <person name="Wu L."/>
            <person name="Ma J."/>
        </authorList>
    </citation>
    <scope>NUCLEOTIDE SEQUENCE [LARGE SCALE GENOMIC DNA]</scope>
    <source>
        <strain evidence="4">JCM 18200</strain>
    </source>
</reference>
<dbReference type="Pfam" id="PF18174">
    <property type="entry name" value="HU-CCDC81_bac_1"/>
    <property type="match status" value="1"/>
</dbReference>
<organism evidence="3 4">
    <name type="scientific">Olivibacter ginsenosidimutans</name>
    <dbReference type="NCBI Taxonomy" id="1176537"/>
    <lineage>
        <taxon>Bacteria</taxon>
        <taxon>Pseudomonadati</taxon>
        <taxon>Bacteroidota</taxon>
        <taxon>Sphingobacteriia</taxon>
        <taxon>Sphingobacteriales</taxon>
        <taxon>Sphingobacteriaceae</taxon>
        <taxon>Olivibacter</taxon>
    </lineage>
</organism>
<accession>A0ABP9AGA5</accession>
<dbReference type="InterPro" id="IPR036680">
    <property type="entry name" value="SPOR-like_sf"/>
</dbReference>
<evidence type="ECO:0000259" key="2">
    <source>
        <dbReference type="PROSITE" id="PS51724"/>
    </source>
</evidence>
<dbReference type="Gene3D" id="3.30.70.1070">
    <property type="entry name" value="Sporulation related repeat"/>
    <property type="match status" value="1"/>
</dbReference>
<dbReference type="EMBL" id="BAABIQ010000003">
    <property type="protein sequence ID" value="GAA4780403.1"/>
    <property type="molecule type" value="Genomic_DNA"/>
</dbReference>
<dbReference type="InterPro" id="IPR007730">
    <property type="entry name" value="SPOR-like_dom"/>
</dbReference>
<dbReference type="SUPFAM" id="SSF110997">
    <property type="entry name" value="Sporulation related repeat"/>
    <property type="match status" value="1"/>
</dbReference>
<keyword evidence="1" id="KW-1133">Transmembrane helix</keyword>
<dbReference type="Pfam" id="PF18175">
    <property type="entry name" value="HU-CCDC81_bac_2"/>
    <property type="match status" value="1"/>
</dbReference>
<dbReference type="Proteomes" id="UP001501411">
    <property type="component" value="Unassembled WGS sequence"/>
</dbReference>
<dbReference type="InterPro" id="IPR041268">
    <property type="entry name" value="HU-CCDC81_bac_2"/>
</dbReference>
<dbReference type="PROSITE" id="PS51724">
    <property type="entry name" value="SPOR"/>
    <property type="match status" value="1"/>
</dbReference>
<dbReference type="InterPro" id="IPR040495">
    <property type="entry name" value="HU-CCDC81_bac_1"/>
</dbReference>
<feature type="domain" description="SPOR" evidence="2">
    <location>
        <begin position="248"/>
        <end position="325"/>
    </location>
</feature>
<keyword evidence="1" id="KW-0812">Transmembrane</keyword>
<sequence>MFSLGQYIHRLLLTHLQVGVPGIGIFSKRRLAATFDESSNCFLPPAHTYTLVLHAPTDSLLIDYVSKTHDLSAEEASRTVDTVVEQLLAKIAEQGEITLDELGYLKEEQGDYQLVPFDQPNTWGLQPVAERETMDVQPKESAVQVTEVIQATEVETVSEPDPFQTEETAKTNRRWLTIVLAAVAACIIIAFYIWNRQDKANTVHTPTTDTAIKSTTDTTTLHAEGQTTPAENTASAIPEDTALVRTITAPKVPYCIVIGSFKKLDLAIKQASYFRSIGIKAYVLESNIPNNRKKICIGSYASKEEAMKYLDEVREKITAEAYIYP</sequence>
<feature type="transmembrane region" description="Helical" evidence="1">
    <location>
        <begin position="175"/>
        <end position="194"/>
    </location>
</feature>
<evidence type="ECO:0000313" key="4">
    <source>
        <dbReference type="Proteomes" id="UP001501411"/>
    </source>
</evidence>
<keyword evidence="4" id="KW-1185">Reference proteome</keyword>
<comment type="caution">
    <text evidence="3">The sequence shown here is derived from an EMBL/GenBank/DDBJ whole genome shotgun (WGS) entry which is preliminary data.</text>
</comment>
<proteinExistence type="predicted"/>
<name>A0ABP9AGA5_9SPHI</name>
<keyword evidence="1" id="KW-0472">Membrane</keyword>